<feature type="region of interest" description="Disordered" evidence="5">
    <location>
        <begin position="367"/>
        <end position="416"/>
    </location>
</feature>
<dbReference type="OrthoDB" id="5411533at2759"/>
<dbReference type="InterPro" id="IPR012677">
    <property type="entry name" value="Nucleotide-bd_a/b_plait_sf"/>
</dbReference>
<dbReference type="AlphaFoldDB" id="A0A2P7ZUK8"/>
<evidence type="ECO:0000256" key="2">
    <source>
        <dbReference type="ARBA" id="ARBA00022737"/>
    </source>
</evidence>
<gene>
    <name evidence="7" type="ORF">B9Z65_3160</name>
</gene>
<evidence type="ECO:0000256" key="5">
    <source>
        <dbReference type="SAM" id="MobiDB-lite"/>
    </source>
</evidence>
<dbReference type="PROSITE" id="PS50102">
    <property type="entry name" value="RRM"/>
    <property type="match status" value="3"/>
</dbReference>
<dbReference type="InterPro" id="IPR035979">
    <property type="entry name" value="RBD_domain_sf"/>
</dbReference>
<dbReference type="STRING" id="40998.A0A2P7ZUK8"/>
<dbReference type="Pfam" id="PF00076">
    <property type="entry name" value="RRM_1"/>
    <property type="match status" value="3"/>
</dbReference>
<dbReference type="SMART" id="SM00360">
    <property type="entry name" value="RRM"/>
    <property type="match status" value="3"/>
</dbReference>
<feature type="domain" description="RRM" evidence="6">
    <location>
        <begin position="181"/>
        <end position="258"/>
    </location>
</feature>
<dbReference type="NCBIfam" id="TIGR01622">
    <property type="entry name" value="SF-CC1"/>
    <property type="match status" value="1"/>
</dbReference>
<dbReference type="CDD" id="cd12283">
    <property type="entry name" value="RRM1_RBM39_like"/>
    <property type="match status" value="1"/>
</dbReference>
<sequence length="566" mass="63052">MVLADDIEALIEQGAQEAKERDEGKSRNPYRDEETLARLGSDDVSMKDDGDDRHSAYGSDRSGRRPADSYKGSPRSPYGRRRSRSPRSARDRHSGRYDDRDDRNGKYRDGQYDGRRRRSDDRGDRYRARSPYDDRHRRSPYQGGRDDRRGGGRDGGRRRESPRRQRRPPTPEPTDDERDRRTVFVQQLANRLRTKELEAFFEKVGPVKEAQIVRDRVTNRSKGVGYVEFKDEESVQKALNLTGQQLLSIPIIVQLTEAEKNRQARQTEGQATISSGAPFHRLYVGNVHFSVAEDDLQTLFGTYGEVEFVSLQRDESGRSRGYGFVQYSNSGDAKQALAELNGFMLAERPLRVGLGNDKMNAEAATGMMQRSAPGAQESQASTFSGAGGRGTHAGGSTNFERSNREDKAAANSSALDDSDVGGVNYSNFSRESLMKKLARVEEPAAATNKSKVNAARAKPPVATMAKSRCIIVKNCYDEAETEEPDFEKDLEEDFKDECSNKYGEVVHVGIPSEHSEGAIFVKFKDLTGGDNALKGLNGRFFAGKVLTAQPVVDAIYNTNFPKAANL</sequence>
<dbReference type="SMART" id="SM00361">
    <property type="entry name" value="RRM_1"/>
    <property type="match status" value="2"/>
</dbReference>
<dbReference type="InterPro" id="IPR000504">
    <property type="entry name" value="RRM_dom"/>
</dbReference>
<feature type="compositionally biased region" description="Basic and acidic residues" evidence="5">
    <location>
        <begin position="144"/>
        <end position="163"/>
    </location>
</feature>
<evidence type="ECO:0000256" key="4">
    <source>
        <dbReference type="PROSITE-ProRule" id="PRU00176"/>
    </source>
</evidence>
<dbReference type="Gene3D" id="3.30.70.330">
    <property type="match status" value="3"/>
</dbReference>
<dbReference type="InterPro" id="IPR006509">
    <property type="entry name" value="RBM39_SF"/>
</dbReference>
<dbReference type="Pfam" id="PF15519">
    <property type="entry name" value="RBM39linker"/>
    <property type="match status" value="1"/>
</dbReference>
<name>A0A2P7ZUK8_9PEZI</name>
<dbReference type="GO" id="GO:0006397">
    <property type="term" value="P:mRNA processing"/>
    <property type="evidence" value="ECO:0007669"/>
    <property type="project" value="InterPro"/>
</dbReference>
<feature type="compositionally biased region" description="Basic and acidic residues" evidence="5">
    <location>
        <begin position="88"/>
        <end position="136"/>
    </location>
</feature>
<dbReference type="EMBL" id="NHZQ01000121">
    <property type="protein sequence ID" value="PSK51893.1"/>
    <property type="molecule type" value="Genomic_DNA"/>
</dbReference>
<dbReference type="InterPro" id="IPR029123">
    <property type="entry name" value="RBM39_linker"/>
</dbReference>
<dbReference type="GO" id="GO:0003723">
    <property type="term" value="F:RNA binding"/>
    <property type="evidence" value="ECO:0007669"/>
    <property type="project" value="UniProtKB-UniRule"/>
</dbReference>
<evidence type="ECO:0000259" key="6">
    <source>
        <dbReference type="PROSITE" id="PS50102"/>
    </source>
</evidence>
<keyword evidence="8" id="KW-1185">Reference proteome</keyword>
<evidence type="ECO:0000256" key="3">
    <source>
        <dbReference type="ARBA" id="ARBA00022884"/>
    </source>
</evidence>
<dbReference type="InterPro" id="IPR003954">
    <property type="entry name" value="RRM_euk-type"/>
</dbReference>
<feature type="compositionally biased region" description="Basic residues" evidence="5">
    <location>
        <begin position="78"/>
        <end position="87"/>
    </location>
</feature>
<comment type="caution">
    <text evidence="7">The sequence shown here is derived from an EMBL/GenBank/DDBJ whole genome shotgun (WGS) entry which is preliminary data.</text>
</comment>
<protein>
    <recommendedName>
        <fullName evidence="6">RRM domain-containing protein</fullName>
    </recommendedName>
</protein>
<organism evidence="7 8">
    <name type="scientific">Elsinoe australis</name>
    <dbReference type="NCBI Taxonomy" id="40998"/>
    <lineage>
        <taxon>Eukaryota</taxon>
        <taxon>Fungi</taxon>
        <taxon>Dikarya</taxon>
        <taxon>Ascomycota</taxon>
        <taxon>Pezizomycotina</taxon>
        <taxon>Dothideomycetes</taxon>
        <taxon>Dothideomycetidae</taxon>
        <taxon>Myriangiales</taxon>
        <taxon>Elsinoaceae</taxon>
        <taxon>Elsinoe</taxon>
    </lineage>
</organism>
<reference evidence="7 8" key="1">
    <citation type="submission" date="2017-05" db="EMBL/GenBank/DDBJ databases">
        <title>Draft genome sequence of Elsinoe australis.</title>
        <authorList>
            <person name="Cheng Q."/>
        </authorList>
    </citation>
    <scope>NUCLEOTIDE SEQUENCE [LARGE SCALE GENOMIC DNA]</scope>
    <source>
        <strain evidence="7 8">NL1</strain>
    </source>
</reference>
<proteinExistence type="predicted"/>
<evidence type="ECO:0000313" key="8">
    <source>
        <dbReference type="Proteomes" id="UP000243723"/>
    </source>
</evidence>
<dbReference type="Proteomes" id="UP000243723">
    <property type="component" value="Unassembled WGS sequence"/>
</dbReference>
<evidence type="ECO:0000313" key="7">
    <source>
        <dbReference type="EMBL" id="PSK51893.1"/>
    </source>
</evidence>
<keyword evidence="1" id="KW-0597">Phosphoprotein</keyword>
<dbReference type="CDD" id="cd12285">
    <property type="entry name" value="RRM3_RBM39_like"/>
    <property type="match status" value="1"/>
</dbReference>
<dbReference type="SUPFAM" id="SSF54928">
    <property type="entry name" value="RNA-binding domain, RBD"/>
    <property type="match status" value="2"/>
</dbReference>
<dbReference type="GO" id="GO:0005634">
    <property type="term" value="C:nucleus"/>
    <property type="evidence" value="ECO:0007669"/>
    <property type="project" value="InterPro"/>
</dbReference>
<feature type="compositionally biased region" description="Basic and acidic residues" evidence="5">
    <location>
        <begin position="17"/>
        <end position="68"/>
    </location>
</feature>
<feature type="region of interest" description="Disordered" evidence="5">
    <location>
        <begin position="1"/>
        <end position="181"/>
    </location>
</feature>
<accession>A0A2P7ZUK8</accession>
<keyword evidence="3 4" id="KW-0694">RNA-binding</keyword>
<keyword evidence="2" id="KW-0677">Repeat</keyword>
<feature type="domain" description="RRM" evidence="6">
    <location>
        <begin position="280"/>
        <end position="357"/>
    </location>
</feature>
<feature type="domain" description="RRM" evidence="6">
    <location>
        <begin position="468"/>
        <end position="553"/>
    </location>
</feature>
<evidence type="ECO:0000256" key="1">
    <source>
        <dbReference type="ARBA" id="ARBA00022553"/>
    </source>
</evidence>
<dbReference type="PANTHER" id="PTHR48036">
    <property type="entry name" value="SPLICING FACTOR (PAD-1), PUTATIVE (AFU_ORTHOLOGUE AFUA_1G15810)-RELATED"/>
    <property type="match status" value="1"/>
</dbReference>